<dbReference type="PANTHER" id="PTHR30012:SF0">
    <property type="entry name" value="TYPE II SECRETION SYSTEM PROTEIN F-RELATED"/>
    <property type="match status" value="1"/>
</dbReference>
<evidence type="ECO:0000256" key="2">
    <source>
        <dbReference type="ARBA" id="ARBA00005745"/>
    </source>
</evidence>
<gene>
    <name evidence="9" type="ORF">CP965_04680</name>
</gene>
<keyword evidence="5 7" id="KW-1133">Transmembrane helix</keyword>
<dbReference type="Gene3D" id="1.20.81.30">
    <property type="entry name" value="Type II secretion system (T2SS), domain F"/>
    <property type="match status" value="2"/>
</dbReference>
<dbReference type="RefSeq" id="WP_129060919.1">
    <property type="nucleotide sequence ID" value="NZ_NXIE01000002.1"/>
</dbReference>
<keyword evidence="6 7" id="KW-0472">Membrane</keyword>
<dbReference type="OrthoDB" id="9805682at2"/>
<evidence type="ECO:0000313" key="9">
    <source>
        <dbReference type="EMBL" id="RXK13100.1"/>
    </source>
</evidence>
<proteinExistence type="inferred from homology"/>
<dbReference type="InterPro" id="IPR003004">
    <property type="entry name" value="GspF/PilC"/>
</dbReference>
<evidence type="ECO:0000256" key="3">
    <source>
        <dbReference type="ARBA" id="ARBA00022475"/>
    </source>
</evidence>
<dbReference type="InterPro" id="IPR018076">
    <property type="entry name" value="T2SS_GspF_dom"/>
</dbReference>
<evidence type="ECO:0000256" key="6">
    <source>
        <dbReference type="ARBA" id="ARBA00023136"/>
    </source>
</evidence>
<dbReference type="AlphaFoldDB" id="A0A4Q1AXM6"/>
<feature type="domain" description="Type II secretion system protein GspF" evidence="8">
    <location>
        <begin position="63"/>
        <end position="181"/>
    </location>
</feature>
<keyword evidence="3" id="KW-1003">Cell membrane</keyword>
<sequence length="395" mass="47390">MTYYIKYQENGKIKTKVLEEEQYHKKNLPNNIIEIKKKNITNQSLFTQNKRISNKELINSLYELNLMLEANLLLDDALEILIENTKKDNIKEFFRKLKFAFSNYLDVNKSLKEFKVDFLVKSLFKITQDNGNIKENISILYEILNEEYETRKELKKVFAYPFILLISFFLALYAIFKVVVPKFEYMFTQNDIPLSFATKVLFQLKYFFENYSLIFLVLFSFFIFLIYIMYKNNLKVRYFIQKFIFLKIPILSAIYRYQQFYRYFTVINSLLNSKYEFYETLNKSKSLISNKYFLDRITKIDNLLKSGKSISYSFSKVEIFDDIVLNIIKTAEKTNSLTKVSFDIKNIYKKRFTEKVKFFSLFIEPAFFILIMGLIIWIVLAIFVPLWSMSDILKV</sequence>
<feature type="transmembrane region" description="Helical" evidence="7">
    <location>
        <begin position="358"/>
        <end position="387"/>
    </location>
</feature>
<feature type="transmembrane region" description="Helical" evidence="7">
    <location>
        <begin position="157"/>
        <end position="176"/>
    </location>
</feature>
<organism evidence="9 10">
    <name type="scientific">Halarcobacter mediterraneus</name>
    <dbReference type="NCBI Taxonomy" id="2023153"/>
    <lineage>
        <taxon>Bacteria</taxon>
        <taxon>Pseudomonadati</taxon>
        <taxon>Campylobacterota</taxon>
        <taxon>Epsilonproteobacteria</taxon>
        <taxon>Campylobacterales</taxon>
        <taxon>Arcobacteraceae</taxon>
        <taxon>Halarcobacter</taxon>
    </lineage>
</organism>
<evidence type="ECO:0000256" key="5">
    <source>
        <dbReference type="ARBA" id="ARBA00022989"/>
    </source>
</evidence>
<dbReference type="InterPro" id="IPR042094">
    <property type="entry name" value="T2SS_GspF_sf"/>
</dbReference>
<dbReference type="Proteomes" id="UP000289718">
    <property type="component" value="Unassembled WGS sequence"/>
</dbReference>
<evidence type="ECO:0000256" key="7">
    <source>
        <dbReference type="SAM" id="Phobius"/>
    </source>
</evidence>
<keyword evidence="10" id="KW-1185">Reference proteome</keyword>
<feature type="domain" description="Type II secretion system protein GspF" evidence="8">
    <location>
        <begin position="266"/>
        <end position="385"/>
    </location>
</feature>
<evidence type="ECO:0000256" key="4">
    <source>
        <dbReference type="ARBA" id="ARBA00022692"/>
    </source>
</evidence>
<name>A0A4Q1AXM6_9BACT</name>
<reference evidence="9 10" key="1">
    <citation type="submission" date="2017-09" db="EMBL/GenBank/DDBJ databases">
        <title>Genomics of the genus Arcobacter.</title>
        <authorList>
            <person name="Perez-Cataluna A."/>
            <person name="Figueras M.J."/>
            <person name="Salas-Masso N."/>
        </authorList>
    </citation>
    <scope>NUCLEOTIDE SEQUENCE [LARGE SCALE GENOMIC DNA]</scope>
    <source>
        <strain evidence="9 10">F156-34</strain>
    </source>
</reference>
<comment type="subcellular location">
    <subcellularLocation>
        <location evidence="1">Cell membrane</location>
        <topology evidence="1">Multi-pass membrane protein</topology>
    </subcellularLocation>
</comment>
<dbReference type="PRINTS" id="PR00812">
    <property type="entry name" value="BCTERIALGSPF"/>
</dbReference>
<dbReference type="Pfam" id="PF00482">
    <property type="entry name" value="T2SSF"/>
    <property type="match status" value="2"/>
</dbReference>
<keyword evidence="4 7" id="KW-0812">Transmembrane</keyword>
<evidence type="ECO:0000259" key="8">
    <source>
        <dbReference type="Pfam" id="PF00482"/>
    </source>
</evidence>
<dbReference type="PANTHER" id="PTHR30012">
    <property type="entry name" value="GENERAL SECRETION PATHWAY PROTEIN"/>
    <property type="match status" value="1"/>
</dbReference>
<evidence type="ECO:0000256" key="1">
    <source>
        <dbReference type="ARBA" id="ARBA00004651"/>
    </source>
</evidence>
<accession>A0A4Q1AXM6</accession>
<comment type="caution">
    <text evidence="9">The sequence shown here is derived from an EMBL/GenBank/DDBJ whole genome shotgun (WGS) entry which is preliminary data.</text>
</comment>
<evidence type="ECO:0000313" key="10">
    <source>
        <dbReference type="Proteomes" id="UP000289718"/>
    </source>
</evidence>
<dbReference type="GO" id="GO:0005886">
    <property type="term" value="C:plasma membrane"/>
    <property type="evidence" value="ECO:0007669"/>
    <property type="project" value="UniProtKB-SubCell"/>
</dbReference>
<comment type="similarity">
    <text evidence="2">Belongs to the GSP F family.</text>
</comment>
<feature type="transmembrane region" description="Helical" evidence="7">
    <location>
        <begin position="211"/>
        <end position="230"/>
    </location>
</feature>
<dbReference type="EMBL" id="NXIE01000002">
    <property type="protein sequence ID" value="RXK13100.1"/>
    <property type="molecule type" value="Genomic_DNA"/>
</dbReference>
<protein>
    <submittedName>
        <fullName evidence="9">Transformation system protein</fullName>
    </submittedName>
</protein>